<evidence type="ECO:0000313" key="2">
    <source>
        <dbReference type="EMBL" id="AID18058.1"/>
    </source>
</evidence>
<name>A0A0B4MZH8_BPCP1</name>
<protein>
    <submittedName>
        <fullName evidence="2">Uncharacterized protein</fullName>
    </submittedName>
</protein>
<evidence type="ECO:0000313" key="3">
    <source>
        <dbReference type="Proteomes" id="UP000031733"/>
    </source>
</evidence>
<organism evidence="2 3">
    <name type="scientific">Streptococcus phage SOCP</name>
    <dbReference type="NCBI Taxonomy" id="1498213"/>
    <lineage>
        <taxon>Viruses</taxon>
        <taxon>Duplodnaviria</taxon>
        <taxon>Heunggongvirae</taxon>
        <taxon>Uroviricota</taxon>
        <taxon>Caudoviricetes</taxon>
        <taxon>Madridviridae</taxon>
        <taxon>Cepunavirus</taxon>
        <taxon>Cepunavirus Cp1</taxon>
    </lineage>
</organism>
<dbReference type="Proteomes" id="UP000031733">
    <property type="component" value="Segment"/>
</dbReference>
<dbReference type="EMBL" id="KJ617393">
    <property type="protein sequence ID" value="AID18058.1"/>
    <property type="molecule type" value="Genomic_DNA"/>
</dbReference>
<proteinExistence type="predicted"/>
<feature type="compositionally biased region" description="Pro residues" evidence="1">
    <location>
        <begin position="264"/>
        <end position="279"/>
    </location>
</feature>
<reference evidence="2 3" key="1">
    <citation type="journal article" date="2015" name="PLoS ONE">
        <title>Diverse Virulent Pneumophages Infect Streptococcus mitis.</title>
        <authorList>
            <person name="Ouennane S."/>
            <person name="Leprohon P."/>
            <person name="Moineau S."/>
        </authorList>
    </citation>
    <scope>NUCLEOTIDE SEQUENCE [LARGE SCALE GENOMIC DNA]</scope>
</reference>
<feature type="region of interest" description="Disordered" evidence="1">
    <location>
        <begin position="263"/>
        <end position="295"/>
    </location>
</feature>
<sequence>MAKTTKLVRGIHSWIKFQKHQGVESLSIEGKQALADLSQDKNGDTTLILNADVDKLNTIHSAIPFISVSEEFSGVDPNQMKTATISQDLTKFPLNNGELVKFNKEKDGISVNDEELKADISQLIEAKLTGFPVVLNYEHILLDNFSKIETSINISTYQPFNDFVEVTLTNPATNEQDTVIISTNELYNGKMIFNRFVCSVLVEKNDKHIIDITVNSHKEADRIHVTIKWFTQYRGQKILDVNEIGQDAHFEGYENPNVELTYSPIPPAVSTPTETPSPTPETTGNTPQPIAEESH</sequence>
<evidence type="ECO:0000256" key="1">
    <source>
        <dbReference type="SAM" id="MobiDB-lite"/>
    </source>
</evidence>
<accession>A0A0B4MZH8</accession>